<feature type="domain" description="DUF202" evidence="6">
    <location>
        <begin position="6"/>
        <end position="63"/>
    </location>
</feature>
<comment type="caution">
    <text evidence="7">The sequence shown here is derived from an EMBL/GenBank/DDBJ whole genome shotgun (WGS) entry which is preliminary data.</text>
</comment>
<dbReference type="RefSeq" id="WP_125306480.1">
    <property type="nucleotide sequence ID" value="NZ_RSEC01000021.1"/>
</dbReference>
<keyword evidence="2 5" id="KW-0812">Transmembrane</keyword>
<dbReference type="Pfam" id="PF02656">
    <property type="entry name" value="DUF202"/>
    <property type="match status" value="1"/>
</dbReference>
<protein>
    <submittedName>
        <fullName evidence="7">DUF202 domain-containing protein</fullName>
    </submittedName>
</protein>
<evidence type="ECO:0000313" key="8">
    <source>
        <dbReference type="Proteomes" id="UP000267081"/>
    </source>
</evidence>
<name>A0A3R9EXC5_9PSEU</name>
<organism evidence="7 8">
    <name type="scientific">Amycolatopsis eburnea</name>
    <dbReference type="NCBI Taxonomy" id="2267691"/>
    <lineage>
        <taxon>Bacteria</taxon>
        <taxon>Bacillati</taxon>
        <taxon>Actinomycetota</taxon>
        <taxon>Actinomycetes</taxon>
        <taxon>Pseudonocardiales</taxon>
        <taxon>Pseudonocardiaceae</taxon>
        <taxon>Amycolatopsis</taxon>
    </lineage>
</organism>
<evidence type="ECO:0000256" key="5">
    <source>
        <dbReference type="SAM" id="Phobius"/>
    </source>
</evidence>
<keyword evidence="4 5" id="KW-0472">Membrane</keyword>
<accession>A0A3R9EXC5</accession>
<dbReference type="InterPro" id="IPR003807">
    <property type="entry name" value="DUF202"/>
</dbReference>
<evidence type="ECO:0000256" key="1">
    <source>
        <dbReference type="ARBA" id="ARBA00004127"/>
    </source>
</evidence>
<dbReference type="EMBL" id="RSEC01000021">
    <property type="protein sequence ID" value="RSD23783.1"/>
    <property type="molecule type" value="Genomic_DNA"/>
</dbReference>
<evidence type="ECO:0000256" key="3">
    <source>
        <dbReference type="ARBA" id="ARBA00022989"/>
    </source>
</evidence>
<evidence type="ECO:0000313" key="7">
    <source>
        <dbReference type="EMBL" id="RSD23783.1"/>
    </source>
</evidence>
<gene>
    <name evidence="7" type="ORF">EIY87_05200</name>
</gene>
<evidence type="ECO:0000256" key="4">
    <source>
        <dbReference type="ARBA" id="ARBA00023136"/>
    </source>
</evidence>
<keyword evidence="3 5" id="KW-1133">Transmembrane helix</keyword>
<evidence type="ECO:0000259" key="6">
    <source>
        <dbReference type="Pfam" id="PF02656"/>
    </source>
</evidence>
<dbReference type="GO" id="GO:0012505">
    <property type="term" value="C:endomembrane system"/>
    <property type="evidence" value="ECO:0007669"/>
    <property type="project" value="UniProtKB-SubCell"/>
</dbReference>
<feature type="transmembrane region" description="Helical" evidence="5">
    <location>
        <begin position="78"/>
        <end position="97"/>
    </location>
</feature>
<proteinExistence type="predicted"/>
<comment type="subcellular location">
    <subcellularLocation>
        <location evidence="1">Endomembrane system</location>
        <topology evidence="1">Multi-pass membrane protein</topology>
    </subcellularLocation>
</comment>
<sequence length="98" mass="10090">MNPAGGAQAERTGLAWRRTALAAAACTVLLLHSAAQRHWGVTLVPVVLAASTSALLAAFGTLRERALRTPEPGPARRVLPAIASLAVTTTAASVLVFH</sequence>
<reference evidence="7 8" key="1">
    <citation type="submission" date="2018-12" db="EMBL/GenBank/DDBJ databases">
        <title>Amycolatopsis eburnea sp. nov. actinomycete associate with arbuscular mycorrhiza fungal spore.</title>
        <authorList>
            <person name="Lumyong S."/>
            <person name="Chaiya L."/>
        </authorList>
    </citation>
    <scope>NUCLEOTIDE SEQUENCE [LARGE SCALE GENOMIC DNA]</scope>
    <source>
        <strain evidence="7 8">GLM-1</strain>
    </source>
</reference>
<keyword evidence="8" id="KW-1185">Reference proteome</keyword>
<dbReference type="Proteomes" id="UP000267081">
    <property type="component" value="Unassembled WGS sequence"/>
</dbReference>
<evidence type="ECO:0000256" key="2">
    <source>
        <dbReference type="ARBA" id="ARBA00022692"/>
    </source>
</evidence>
<dbReference type="AlphaFoldDB" id="A0A3R9EXC5"/>